<protein>
    <submittedName>
        <fullName evidence="1">Uncharacterized protein</fullName>
    </submittedName>
</protein>
<reference evidence="2" key="1">
    <citation type="journal article" date="2022" name="Mol. Ecol. Resour.">
        <title>The genomes of chicory, endive, great burdock and yacon provide insights into Asteraceae palaeo-polyploidization history and plant inulin production.</title>
        <authorList>
            <person name="Fan W."/>
            <person name="Wang S."/>
            <person name="Wang H."/>
            <person name="Wang A."/>
            <person name="Jiang F."/>
            <person name="Liu H."/>
            <person name="Zhao H."/>
            <person name="Xu D."/>
            <person name="Zhang Y."/>
        </authorList>
    </citation>
    <scope>NUCLEOTIDE SEQUENCE [LARGE SCALE GENOMIC DNA]</scope>
    <source>
        <strain evidence="2">cv. Punajuju</strain>
    </source>
</reference>
<organism evidence="1 2">
    <name type="scientific">Cichorium intybus</name>
    <name type="common">Chicory</name>
    <dbReference type="NCBI Taxonomy" id="13427"/>
    <lineage>
        <taxon>Eukaryota</taxon>
        <taxon>Viridiplantae</taxon>
        <taxon>Streptophyta</taxon>
        <taxon>Embryophyta</taxon>
        <taxon>Tracheophyta</taxon>
        <taxon>Spermatophyta</taxon>
        <taxon>Magnoliopsida</taxon>
        <taxon>eudicotyledons</taxon>
        <taxon>Gunneridae</taxon>
        <taxon>Pentapetalae</taxon>
        <taxon>asterids</taxon>
        <taxon>campanulids</taxon>
        <taxon>Asterales</taxon>
        <taxon>Asteraceae</taxon>
        <taxon>Cichorioideae</taxon>
        <taxon>Cichorieae</taxon>
        <taxon>Cichoriinae</taxon>
        <taxon>Cichorium</taxon>
    </lineage>
</organism>
<accession>A0ACB9FCL0</accession>
<proteinExistence type="predicted"/>
<sequence length="109" mass="12613">MRGAVVCFKKYDVWQKHGKRREYGNAENMETLVAWLAGVLLHVEKPLLVRIENPNFRQCKAGDDKLNPSSSFKFVATLFYSSIKNIPQIFFLQIFRLSSFTVHLFSLAD</sequence>
<evidence type="ECO:0000313" key="2">
    <source>
        <dbReference type="Proteomes" id="UP001055811"/>
    </source>
</evidence>
<evidence type="ECO:0000313" key="1">
    <source>
        <dbReference type="EMBL" id="KAI3768658.1"/>
    </source>
</evidence>
<gene>
    <name evidence="1" type="ORF">L2E82_19488</name>
</gene>
<comment type="caution">
    <text evidence="1">The sequence shown here is derived from an EMBL/GenBank/DDBJ whole genome shotgun (WGS) entry which is preliminary data.</text>
</comment>
<dbReference type="Proteomes" id="UP001055811">
    <property type="component" value="Linkage Group LG03"/>
</dbReference>
<name>A0ACB9FCL0_CICIN</name>
<dbReference type="EMBL" id="CM042011">
    <property type="protein sequence ID" value="KAI3768658.1"/>
    <property type="molecule type" value="Genomic_DNA"/>
</dbReference>
<keyword evidence="2" id="KW-1185">Reference proteome</keyword>
<reference evidence="1 2" key="2">
    <citation type="journal article" date="2022" name="Mol. Ecol. Resour.">
        <title>The genomes of chicory, endive, great burdock and yacon provide insights into Asteraceae paleo-polyploidization history and plant inulin production.</title>
        <authorList>
            <person name="Fan W."/>
            <person name="Wang S."/>
            <person name="Wang H."/>
            <person name="Wang A."/>
            <person name="Jiang F."/>
            <person name="Liu H."/>
            <person name="Zhao H."/>
            <person name="Xu D."/>
            <person name="Zhang Y."/>
        </authorList>
    </citation>
    <scope>NUCLEOTIDE SEQUENCE [LARGE SCALE GENOMIC DNA]</scope>
    <source>
        <strain evidence="2">cv. Punajuju</strain>
        <tissue evidence="1">Leaves</tissue>
    </source>
</reference>